<accession>A0ABY2BAZ5</accession>
<dbReference type="InterPro" id="IPR007899">
    <property type="entry name" value="CHAD_dom"/>
</dbReference>
<proteinExistence type="predicted"/>
<dbReference type="PANTHER" id="PTHR39339">
    <property type="entry name" value="SLR1444 PROTEIN"/>
    <property type="match status" value="1"/>
</dbReference>
<sequence>MAESVGSGSDGGVGVGEGVSGVERRLSAAEENGAAGEVEGRPLPGVGELTGGLERGPGAEVHGVLVGELVSAALGKGAGRLGRAVGMVEKGEDDAIHQVRVACRRLRSDLKLFRKVLAGEWARDLRTELAYLAASCGEARDLEVIAELVRENATSEDDPEHVATILTTLTVGLERAAAQAAEVVLGDRTGLLLDDLEAVVAAPELNKKAARPAVEVLPQLLASAQQAFAAAADQLKPWTEDDDWHEVRLLAKRVRYAANTAASVLGEEAKETAAHAAKYQELLGQHQDHCAAADALSAQARDAADQGDAELLFSLGRLTERHRAARKPLREEFLSLYHRP</sequence>
<reference evidence="3 4" key="1">
    <citation type="journal article" date="2015" name="Stand. Genomic Sci.">
        <title>Genomic Encyclopedia of Bacterial and Archaeal Type Strains, Phase III: the genomes of soil and plant-associated and newly described type strains.</title>
        <authorList>
            <person name="Whitman W.B."/>
            <person name="Woyke T."/>
            <person name="Klenk H.P."/>
            <person name="Zhou Y."/>
            <person name="Lilburn T.G."/>
            <person name="Beck B.J."/>
            <person name="De Vos P."/>
            <person name="Vandamme P."/>
            <person name="Eisen J.A."/>
            <person name="Garrity G."/>
            <person name="Hugenholtz P."/>
            <person name="Kyrpides N.C."/>
        </authorList>
    </citation>
    <scope>NUCLEOTIDE SEQUENCE [LARGE SCALE GENOMIC DNA]</scope>
    <source>
        <strain evidence="3 4">VKM Ac-2538</strain>
    </source>
</reference>
<evidence type="ECO:0000313" key="4">
    <source>
        <dbReference type="Proteomes" id="UP000295818"/>
    </source>
</evidence>
<dbReference type="SMART" id="SM00880">
    <property type="entry name" value="CHAD"/>
    <property type="match status" value="1"/>
</dbReference>
<dbReference type="PROSITE" id="PS51708">
    <property type="entry name" value="CHAD"/>
    <property type="match status" value="1"/>
</dbReference>
<gene>
    <name evidence="3" type="ORF">EV644_12874</name>
</gene>
<dbReference type="Pfam" id="PF05235">
    <property type="entry name" value="CHAD"/>
    <property type="match status" value="1"/>
</dbReference>
<feature type="region of interest" description="Disordered" evidence="1">
    <location>
        <begin position="26"/>
        <end position="54"/>
    </location>
</feature>
<dbReference type="PANTHER" id="PTHR39339:SF1">
    <property type="entry name" value="CHAD DOMAIN-CONTAINING PROTEIN"/>
    <property type="match status" value="1"/>
</dbReference>
<protein>
    <submittedName>
        <fullName evidence="3">CHAD domain-containing protein</fullName>
    </submittedName>
</protein>
<feature type="domain" description="CHAD" evidence="2">
    <location>
        <begin position="63"/>
        <end position="340"/>
    </location>
</feature>
<name>A0ABY2BAZ5_9ACTN</name>
<dbReference type="Gene3D" id="1.40.20.10">
    <property type="entry name" value="CHAD domain"/>
    <property type="match status" value="1"/>
</dbReference>
<dbReference type="Proteomes" id="UP000295818">
    <property type="component" value="Unassembled WGS sequence"/>
</dbReference>
<evidence type="ECO:0000313" key="3">
    <source>
        <dbReference type="EMBL" id="TCO11954.1"/>
    </source>
</evidence>
<dbReference type="RefSeq" id="WP_132195886.1">
    <property type="nucleotide sequence ID" value="NZ_SLWM01000028.1"/>
</dbReference>
<comment type="caution">
    <text evidence="3">The sequence shown here is derived from an EMBL/GenBank/DDBJ whole genome shotgun (WGS) entry which is preliminary data.</text>
</comment>
<organism evidence="3 4">
    <name type="scientific">Kribbella orskensis</name>
    <dbReference type="NCBI Taxonomy" id="2512216"/>
    <lineage>
        <taxon>Bacteria</taxon>
        <taxon>Bacillati</taxon>
        <taxon>Actinomycetota</taxon>
        <taxon>Actinomycetes</taxon>
        <taxon>Propionibacteriales</taxon>
        <taxon>Kribbellaceae</taxon>
        <taxon>Kribbella</taxon>
    </lineage>
</organism>
<keyword evidence="4" id="KW-1185">Reference proteome</keyword>
<evidence type="ECO:0000256" key="1">
    <source>
        <dbReference type="SAM" id="MobiDB-lite"/>
    </source>
</evidence>
<evidence type="ECO:0000259" key="2">
    <source>
        <dbReference type="PROSITE" id="PS51708"/>
    </source>
</evidence>
<dbReference type="InterPro" id="IPR038186">
    <property type="entry name" value="CHAD_dom_sf"/>
</dbReference>
<dbReference type="EMBL" id="SLWM01000028">
    <property type="protein sequence ID" value="TCO11954.1"/>
    <property type="molecule type" value="Genomic_DNA"/>
</dbReference>